<feature type="compositionally biased region" description="Polar residues" evidence="1">
    <location>
        <begin position="468"/>
        <end position="489"/>
    </location>
</feature>
<comment type="caution">
    <text evidence="2">The sequence shown here is derived from an EMBL/GenBank/DDBJ whole genome shotgun (WGS) entry which is preliminary data.</text>
</comment>
<feature type="compositionally biased region" description="Low complexity" evidence="1">
    <location>
        <begin position="1436"/>
        <end position="1455"/>
    </location>
</feature>
<feature type="region of interest" description="Disordered" evidence="1">
    <location>
        <begin position="894"/>
        <end position="1455"/>
    </location>
</feature>
<feature type="compositionally biased region" description="Low complexity" evidence="1">
    <location>
        <begin position="432"/>
        <end position="441"/>
    </location>
</feature>
<dbReference type="Proteomes" id="UP000738359">
    <property type="component" value="Unassembled WGS sequence"/>
</dbReference>
<feature type="compositionally biased region" description="Basic and acidic residues" evidence="1">
    <location>
        <begin position="1366"/>
        <end position="1377"/>
    </location>
</feature>
<name>A0A9P6JCY1_MORAP</name>
<feature type="compositionally biased region" description="Basic and acidic residues" evidence="1">
    <location>
        <begin position="1289"/>
        <end position="1299"/>
    </location>
</feature>
<feature type="compositionally biased region" description="Low complexity" evidence="1">
    <location>
        <begin position="530"/>
        <end position="559"/>
    </location>
</feature>
<feature type="compositionally biased region" description="Acidic residues" evidence="1">
    <location>
        <begin position="1207"/>
        <end position="1234"/>
    </location>
</feature>
<evidence type="ECO:0000313" key="2">
    <source>
        <dbReference type="EMBL" id="KAF9967563.1"/>
    </source>
</evidence>
<feature type="region of interest" description="Disordered" evidence="1">
    <location>
        <begin position="707"/>
        <end position="879"/>
    </location>
</feature>
<reference evidence="2" key="1">
    <citation type="journal article" date="2020" name="Fungal Divers.">
        <title>Resolving the Mortierellaceae phylogeny through synthesis of multi-gene phylogenetics and phylogenomics.</title>
        <authorList>
            <person name="Vandepol N."/>
            <person name="Liber J."/>
            <person name="Desiro A."/>
            <person name="Na H."/>
            <person name="Kennedy M."/>
            <person name="Barry K."/>
            <person name="Grigoriev I.V."/>
            <person name="Miller A.N."/>
            <person name="O'Donnell K."/>
            <person name="Stajich J.E."/>
            <person name="Bonito G."/>
        </authorList>
    </citation>
    <scope>NUCLEOTIDE SEQUENCE</scope>
    <source>
        <strain evidence="2">CK1249</strain>
    </source>
</reference>
<feature type="compositionally biased region" description="Polar residues" evidence="1">
    <location>
        <begin position="749"/>
        <end position="771"/>
    </location>
</feature>
<feature type="compositionally biased region" description="Basic residues" evidence="1">
    <location>
        <begin position="1419"/>
        <end position="1428"/>
    </location>
</feature>
<organism evidence="2 3">
    <name type="scientific">Mortierella alpina</name>
    <name type="common">Oleaginous fungus</name>
    <name type="synonym">Mortierella renispora</name>
    <dbReference type="NCBI Taxonomy" id="64518"/>
    <lineage>
        <taxon>Eukaryota</taxon>
        <taxon>Fungi</taxon>
        <taxon>Fungi incertae sedis</taxon>
        <taxon>Mucoromycota</taxon>
        <taxon>Mortierellomycotina</taxon>
        <taxon>Mortierellomycetes</taxon>
        <taxon>Mortierellales</taxon>
        <taxon>Mortierellaceae</taxon>
        <taxon>Mortierella</taxon>
    </lineage>
</organism>
<feature type="compositionally biased region" description="Polar residues" evidence="1">
    <location>
        <begin position="930"/>
        <end position="941"/>
    </location>
</feature>
<evidence type="ECO:0000256" key="1">
    <source>
        <dbReference type="SAM" id="MobiDB-lite"/>
    </source>
</evidence>
<evidence type="ECO:0000313" key="3">
    <source>
        <dbReference type="Proteomes" id="UP000738359"/>
    </source>
</evidence>
<feature type="compositionally biased region" description="Low complexity" evidence="1">
    <location>
        <begin position="1515"/>
        <end position="1530"/>
    </location>
</feature>
<accession>A0A9P6JCY1</accession>
<feature type="region of interest" description="Disordered" evidence="1">
    <location>
        <begin position="381"/>
        <end position="516"/>
    </location>
</feature>
<feature type="compositionally biased region" description="Polar residues" evidence="1">
    <location>
        <begin position="402"/>
        <end position="411"/>
    </location>
</feature>
<feature type="compositionally biased region" description="Low complexity" evidence="1">
    <location>
        <begin position="866"/>
        <end position="879"/>
    </location>
</feature>
<dbReference type="EMBL" id="JAAAHY010000070">
    <property type="protein sequence ID" value="KAF9967563.1"/>
    <property type="molecule type" value="Genomic_DNA"/>
</dbReference>
<feature type="compositionally biased region" description="Low complexity" evidence="1">
    <location>
        <begin position="611"/>
        <end position="625"/>
    </location>
</feature>
<feature type="compositionally biased region" description="Low complexity" evidence="1">
    <location>
        <begin position="1405"/>
        <end position="1416"/>
    </location>
</feature>
<dbReference type="OrthoDB" id="5382203at2759"/>
<proteinExistence type="predicted"/>
<feature type="compositionally biased region" description="Acidic residues" evidence="1">
    <location>
        <begin position="1178"/>
        <end position="1190"/>
    </location>
</feature>
<feature type="compositionally biased region" description="Low complexity" evidence="1">
    <location>
        <begin position="813"/>
        <end position="834"/>
    </location>
</feature>
<dbReference type="Gene3D" id="1.10.20.10">
    <property type="entry name" value="Histone, subunit A"/>
    <property type="match status" value="1"/>
</dbReference>
<feature type="region of interest" description="Disordered" evidence="1">
    <location>
        <begin position="332"/>
        <end position="367"/>
    </location>
</feature>
<feature type="compositionally biased region" description="Acidic residues" evidence="1">
    <location>
        <begin position="1325"/>
        <end position="1353"/>
    </location>
</feature>
<feature type="compositionally biased region" description="Polar residues" evidence="1">
    <location>
        <begin position="970"/>
        <end position="997"/>
    </location>
</feature>
<protein>
    <submittedName>
        <fullName evidence="2">Uncharacterized protein</fullName>
    </submittedName>
</protein>
<feature type="region of interest" description="Disordered" evidence="1">
    <location>
        <begin position="529"/>
        <end position="632"/>
    </location>
</feature>
<feature type="compositionally biased region" description="Basic and acidic residues" evidence="1">
    <location>
        <begin position="729"/>
        <end position="739"/>
    </location>
</feature>
<feature type="compositionally biased region" description="Polar residues" evidence="1">
    <location>
        <begin position="497"/>
        <end position="516"/>
    </location>
</feature>
<feature type="compositionally biased region" description="Polar residues" evidence="1">
    <location>
        <begin position="1069"/>
        <end position="1081"/>
    </location>
</feature>
<feature type="compositionally biased region" description="Polar residues" evidence="1">
    <location>
        <begin position="845"/>
        <end position="855"/>
    </location>
</feature>
<feature type="compositionally biased region" description="Polar residues" evidence="1">
    <location>
        <begin position="1553"/>
        <end position="1563"/>
    </location>
</feature>
<feature type="compositionally biased region" description="Polar residues" evidence="1">
    <location>
        <begin position="1138"/>
        <end position="1149"/>
    </location>
</feature>
<dbReference type="GO" id="GO:0046982">
    <property type="term" value="F:protein heterodimerization activity"/>
    <property type="evidence" value="ECO:0007669"/>
    <property type="project" value="InterPro"/>
</dbReference>
<sequence>MAEKRKEVRYIAEKFANAILADASSYIISTDGLQALNAFLDELLFILIDNAKGLETNRIKAAVYQTFPTPLGKNAIVEAELEAKSYIDMGGKDTSNHMGNSGPSSSTSAIFNADSDESRVEQVFEQFRAKCQYYSKLGERLGSPAGCPNNSVIVPTLIAIYVTAVLEHVAEYVLQAASTIADRQDHADKVTVREVYVALLEDRQIEHTFEIMILKSQLQRRFRNSLIMPGSNVRPEEPATVKRSGSWGKQLRLGNADKPKLDVQLPTDFDDDDIPFDPNRPQFADWDVPPDEESKLKKKEDFEMLFSSGETMKVSLTPNRLRTIEVHRKAGGVGGNVATRSSSRAASVLGGRTHGRRPSNGTPAANNNIAARKNSYAATLADGQVPAPPPPPYQQEPSVPSIPSNFGNSPPASRRQEHHGAIADNPPLSPMQQQQLRQQQQSNEHSGYGVASNRKQPQPPAELKMERASTSTMESQLTLSTAGTSNMTPISPVHAMSFNSQNGPNRQASASVKTTAQATSDLVSLLGRTSSQASSFSQQPQEEQSNESSSSSAYTAEAAGGKKENPIKNFMGRLGRNSVQRLSTDLSSSVSSPTSIRSFNVSGGPAGQQDSRSGTGSASNSTNGSIYSGHSGQTSLLTAATTSTPAHHGERQGSGMSNNDVVTLQQQQFYQPYQQPPPQQPPSSSTQSANRVLAQESHSNFALVSAFPLPQENGNGNARAPVSNSKTTSHSDDSSEHSTGKKMSAPAPVNTSGVPSYPKTASSEQHNSSRPMSPDAGGFPIPSRGASLNHDVTSPTKANNASSFDAARQGLEPRPLSPRTQSPRSSSPLSSSPRPHSPLQPPSTQYPYSRSNSATEGGILSPSPLSNTVSANTSPSSSSLSLIAYGKVQHIQDKLSKTAHSPAHGFKPQEHLQSLPTRISLEGTIRANPFYQQDRNSSARSSIAIDKDGPSSSTSSLVGHTGYSAEISAPQYTKSSSSAPESPERGSSSTPPATTPNAHRGSTSSGSESGGDRDEDEERRHVSRDGMVSPATSPEMGAHKDRLPSATTRTLTAAAAAAATALTAKQQHRSQTPPNSGSRLQSKASEAESLRSLASQRSRDLSASGDSKSTITTDHRHAAEDDEDVPYVAPVPRARALSNRQSNRQSVRQSIFVDETAQAMDALSRARHRQSMRLENGADLEDEDEDDDEDYMNRNVQPPEKWHYSDLEDETSEADDSEGSEEEEEEEDMDDEYEENHAVDGERRKKHESFMSAKSHLMHNGSTASLLDAYTDHHDEEGEEDDGSASAENGKEQHIRSLEVQESTAASDQNLTTNEFDTLTPVVGSEDDDDRNGEDEDESEDSEDLEDNDDEEGQDRRIYLQHLRAQKREARRLERLASGETEETLKKGRGKNGSRRVRKVSSLDSTGAASTETTTTSDHKKKGLRKGHSKENLRSQQQQGGRPQTPTTPVPTTQVIPLTPTDLVLIRQKLFAAGNFEASMRMLDTIFHAAMAKMVEGRERGMQTEPMTSQDNESAAAVPAAAAAATAAVPSNEQPKKAVSTSSTSTSTTEESGQPQKQLQWVTVNADKPKAVAAVEDDDDEDRVVEWLLGGL</sequence>
<feature type="compositionally biased region" description="Low complexity" evidence="1">
    <location>
        <begin position="581"/>
        <end position="598"/>
    </location>
</feature>
<feature type="compositionally biased region" description="Low complexity" evidence="1">
    <location>
        <begin position="1046"/>
        <end position="1064"/>
    </location>
</feature>
<feature type="compositionally biased region" description="Polar residues" evidence="1">
    <location>
        <begin position="1300"/>
        <end position="1317"/>
    </location>
</feature>
<feature type="region of interest" description="Disordered" evidence="1">
    <location>
        <begin position="1505"/>
        <end position="1564"/>
    </location>
</feature>
<feature type="compositionally biased region" description="Basic residues" evidence="1">
    <location>
        <begin position="1387"/>
        <end position="1399"/>
    </location>
</feature>
<feature type="compositionally biased region" description="Low complexity" evidence="1">
    <location>
        <begin position="1540"/>
        <end position="1552"/>
    </location>
</feature>
<keyword evidence="3" id="KW-1185">Reference proteome</keyword>
<gene>
    <name evidence="2" type="ORF">BGZ70_009030</name>
</gene>
<dbReference type="InterPro" id="IPR009072">
    <property type="entry name" value="Histone-fold"/>
</dbReference>
<feature type="compositionally biased region" description="Polar residues" evidence="1">
    <location>
        <begin position="790"/>
        <end position="803"/>
    </location>
</feature>
<feature type="region of interest" description="Disordered" evidence="1">
    <location>
        <begin position="672"/>
        <end position="691"/>
    </location>
</feature>